<gene>
    <name evidence="1" type="ORF">PPAR00522_LOCUS6672</name>
</gene>
<proteinExistence type="predicted"/>
<name>A0A7S0YDG9_9CHLO</name>
<dbReference type="PANTHER" id="PTHR33559">
    <property type="entry name" value="PROTEASOME ASSEMBLY CHAPERONE 4"/>
    <property type="match status" value="1"/>
</dbReference>
<dbReference type="PANTHER" id="PTHR33559:SF1">
    <property type="entry name" value="PROTEASOME ASSEMBLY CHAPERONE 4"/>
    <property type="match status" value="1"/>
</dbReference>
<dbReference type="InterPro" id="IPR032157">
    <property type="entry name" value="PAC4"/>
</dbReference>
<dbReference type="EMBL" id="HBFM01010509">
    <property type="protein sequence ID" value="CAD8770271.1"/>
    <property type="molecule type" value="Transcribed_RNA"/>
</dbReference>
<evidence type="ECO:0000313" key="1">
    <source>
        <dbReference type="EMBL" id="CAD8770271.1"/>
    </source>
</evidence>
<dbReference type="AlphaFoldDB" id="A0A7S0YDG9"/>
<sequence length="138" mass="15776">MPDIEDIKPVKVDPTLKQKIFVEDFDDTVVCFQIVFFGRQWYCRISAQTSKLNNLHLSIPTPFDNVPSSICILNGSSSAESKSLSQRLAQKLRCPVLVSVVLPNDQPMLKALCERRLVQELKLMQEQIQSEDLQQQKE</sequence>
<accession>A0A7S0YDG9</accession>
<reference evidence="1" key="1">
    <citation type="submission" date="2021-01" db="EMBL/GenBank/DDBJ databases">
        <authorList>
            <person name="Corre E."/>
            <person name="Pelletier E."/>
            <person name="Niang G."/>
            <person name="Scheremetjew M."/>
            <person name="Finn R."/>
            <person name="Kale V."/>
            <person name="Holt S."/>
            <person name="Cochrane G."/>
            <person name="Meng A."/>
            <person name="Brown T."/>
            <person name="Cohen L."/>
        </authorList>
    </citation>
    <scope>NUCLEOTIDE SEQUENCE</scope>
    <source>
        <strain evidence="1">SAG 63-3</strain>
    </source>
</reference>
<organism evidence="1">
    <name type="scientific">Polytomella parva</name>
    <dbReference type="NCBI Taxonomy" id="51329"/>
    <lineage>
        <taxon>Eukaryota</taxon>
        <taxon>Viridiplantae</taxon>
        <taxon>Chlorophyta</taxon>
        <taxon>core chlorophytes</taxon>
        <taxon>Chlorophyceae</taxon>
        <taxon>CS clade</taxon>
        <taxon>Chlamydomonadales</taxon>
        <taxon>Chlamydomonadaceae</taxon>
        <taxon>Polytomella</taxon>
    </lineage>
</organism>
<dbReference type="Pfam" id="PF16093">
    <property type="entry name" value="PAC4"/>
    <property type="match status" value="1"/>
</dbReference>
<protein>
    <submittedName>
        <fullName evidence="1">Uncharacterized protein</fullName>
    </submittedName>
</protein>
<dbReference type="GO" id="GO:0043248">
    <property type="term" value="P:proteasome assembly"/>
    <property type="evidence" value="ECO:0007669"/>
    <property type="project" value="InterPro"/>
</dbReference>